<keyword evidence="1" id="KW-1133">Transmembrane helix</keyword>
<accession>A0A3B0ZJL2</accession>
<dbReference type="AlphaFoldDB" id="A0A3B0ZJL2"/>
<dbReference type="EMBL" id="UOFP01000187">
    <property type="protein sequence ID" value="VAW87532.1"/>
    <property type="molecule type" value="Genomic_DNA"/>
</dbReference>
<dbReference type="PANTHER" id="PTHR20992:SF9">
    <property type="entry name" value="AT15442P-RELATED"/>
    <property type="match status" value="1"/>
</dbReference>
<dbReference type="InterPro" id="IPR016064">
    <property type="entry name" value="NAD/diacylglycerol_kinase_sf"/>
</dbReference>
<dbReference type="InterPro" id="IPR005240">
    <property type="entry name" value="DUF389"/>
</dbReference>
<evidence type="ECO:0008006" key="3">
    <source>
        <dbReference type="Google" id="ProtNLM"/>
    </source>
</evidence>
<name>A0A3B0ZJL2_9ZZZZ</name>
<feature type="transmembrane region" description="Helical" evidence="1">
    <location>
        <begin position="468"/>
        <end position="492"/>
    </location>
</feature>
<feature type="transmembrane region" description="Helical" evidence="1">
    <location>
        <begin position="498"/>
        <end position="523"/>
    </location>
</feature>
<feature type="transmembrane region" description="Helical" evidence="1">
    <location>
        <begin position="535"/>
        <end position="554"/>
    </location>
</feature>
<proteinExistence type="predicted"/>
<sequence length="634" mass="69520">MNDATENVYFVYGKQCESILEEVSKSRYATLLSSAFIDDFLKDEAVSNSDRVIICGSTGEIKQVLKKACQQGFSLAFLAQKNQNTLRSTFEIPKDRDESLRVALESEPKPLDLLYVNNEVVLWGAVVGDAPPLTYSSAVDGKISLGERYKLLINACKKLKHLKQNKIKLTTAKSQEINTAASGIVIIEHDNHTGASSLAQEYLSVNDGKLSALLLSPASIADYLYYLYVSIFKKSKNTSFPDSVGFIKSESLHIESSPPLDVMVDGEQLTQTPVEFVVKKQAVQFVASEEFWKEVKNESSDKETLKMSGLPVTSEEVSYVQETLPLFTHASENRYKDLFADLRKQGKTEPTYVTLMFLSTILATVGLFLNSASVVIGAMLLAPLMQPIVSTAMGVLRNDQSLLFGSMRTVLVGVLIALFSAAAIAFLLPLENLTAEISARLSPSLLDLMVALASGVAAAYAQNNEKIVGSLAGVSIAVALVPPLATAGIGLGWMSMDIFYPAFLLFITNFVGIVFAASLTFLMMGFSPIKRAKKGLTYALAISLVVAIPLYLSFTTMAFDSRILSTLEQREYVVSGKTIQIENVVLKHADVLIVKCDFIVQETLSQKELVEFKQILQSELDMPFALEVVQRIRF</sequence>
<keyword evidence="1" id="KW-0812">Transmembrane</keyword>
<reference evidence="2" key="1">
    <citation type="submission" date="2018-06" db="EMBL/GenBank/DDBJ databases">
        <authorList>
            <person name="Zhirakovskaya E."/>
        </authorList>
    </citation>
    <scope>NUCLEOTIDE SEQUENCE</scope>
</reference>
<evidence type="ECO:0000256" key="1">
    <source>
        <dbReference type="SAM" id="Phobius"/>
    </source>
</evidence>
<organism evidence="2">
    <name type="scientific">hydrothermal vent metagenome</name>
    <dbReference type="NCBI Taxonomy" id="652676"/>
    <lineage>
        <taxon>unclassified sequences</taxon>
        <taxon>metagenomes</taxon>
        <taxon>ecological metagenomes</taxon>
    </lineage>
</organism>
<feature type="transmembrane region" description="Helical" evidence="1">
    <location>
        <begin position="352"/>
        <end position="369"/>
    </location>
</feature>
<dbReference type="Pfam" id="PF04087">
    <property type="entry name" value="DUF389"/>
    <property type="match status" value="1"/>
</dbReference>
<dbReference type="InterPro" id="IPR017438">
    <property type="entry name" value="ATP-NAD_kinase_N"/>
</dbReference>
<gene>
    <name evidence="2" type="ORF">MNBD_GAMMA18-1203</name>
</gene>
<feature type="transmembrane region" description="Helical" evidence="1">
    <location>
        <begin position="441"/>
        <end position="461"/>
    </location>
</feature>
<evidence type="ECO:0000313" key="2">
    <source>
        <dbReference type="EMBL" id="VAW87532.1"/>
    </source>
</evidence>
<dbReference type="SUPFAM" id="SSF111331">
    <property type="entry name" value="NAD kinase/diacylglycerol kinase-like"/>
    <property type="match status" value="1"/>
</dbReference>
<feature type="transmembrane region" description="Helical" evidence="1">
    <location>
        <begin position="408"/>
        <end position="429"/>
    </location>
</feature>
<protein>
    <recommendedName>
        <fullName evidence="3">Integral membrane protein</fullName>
    </recommendedName>
</protein>
<dbReference type="NCBIfam" id="TIGR00341">
    <property type="entry name" value="TIGR00341 family protein"/>
    <property type="match status" value="1"/>
</dbReference>
<dbReference type="Gene3D" id="2.60.200.40">
    <property type="match status" value="1"/>
</dbReference>
<keyword evidence="1" id="KW-0472">Membrane</keyword>
<dbReference type="PANTHER" id="PTHR20992">
    <property type="entry name" value="AT15442P-RELATED"/>
    <property type="match status" value="1"/>
</dbReference>
<feature type="transmembrane region" description="Helical" evidence="1">
    <location>
        <begin position="375"/>
        <end position="396"/>
    </location>
</feature>
<dbReference type="Gene3D" id="3.40.50.10330">
    <property type="entry name" value="Probable inorganic polyphosphate/atp-NAD kinase, domain 1"/>
    <property type="match status" value="1"/>
</dbReference>